<dbReference type="Gramene" id="KRH13191">
    <property type="protein sequence ID" value="KRH13191"/>
    <property type="gene ID" value="GLYMA_15G221500"/>
</dbReference>
<evidence type="ECO:0000313" key="3">
    <source>
        <dbReference type="Proteomes" id="UP000008827"/>
    </source>
</evidence>
<organism evidence="1">
    <name type="scientific">Glycine max</name>
    <name type="common">Soybean</name>
    <name type="synonym">Glycine hispida</name>
    <dbReference type="NCBI Taxonomy" id="3847"/>
    <lineage>
        <taxon>Eukaryota</taxon>
        <taxon>Viridiplantae</taxon>
        <taxon>Streptophyta</taxon>
        <taxon>Embryophyta</taxon>
        <taxon>Tracheophyta</taxon>
        <taxon>Spermatophyta</taxon>
        <taxon>Magnoliopsida</taxon>
        <taxon>eudicotyledons</taxon>
        <taxon>Gunneridae</taxon>
        <taxon>Pentapetalae</taxon>
        <taxon>rosids</taxon>
        <taxon>fabids</taxon>
        <taxon>Fabales</taxon>
        <taxon>Fabaceae</taxon>
        <taxon>Papilionoideae</taxon>
        <taxon>50 kb inversion clade</taxon>
        <taxon>NPAAA clade</taxon>
        <taxon>indigoferoid/millettioid clade</taxon>
        <taxon>Phaseoleae</taxon>
        <taxon>Glycine</taxon>
        <taxon>Glycine subgen. Soja</taxon>
    </lineage>
</organism>
<reference evidence="1" key="3">
    <citation type="submission" date="2018-07" db="EMBL/GenBank/DDBJ databases">
        <title>WGS assembly of Glycine max.</title>
        <authorList>
            <person name="Schmutz J."/>
            <person name="Cannon S."/>
            <person name="Schlueter J."/>
            <person name="Ma J."/>
            <person name="Mitros T."/>
            <person name="Nelson W."/>
            <person name="Hyten D."/>
            <person name="Song Q."/>
            <person name="Thelen J."/>
            <person name="Cheng J."/>
            <person name="Xu D."/>
            <person name="Hellsten U."/>
            <person name="May G."/>
            <person name="Yu Y."/>
            <person name="Sakurai T."/>
            <person name="Umezawa T."/>
            <person name="Bhattacharyya M."/>
            <person name="Sandhu D."/>
            <person name="Valliyodan B."/>
            <person name="Lindquist E."/>
            <person name="Peto M."/>
            <person name="Grant D."/>
            <person name="Shu S."/>
            <person name="Goodstein D."/>
            <person name="Barry K."/>
            <person name="Futrell-Griggs M."/>
            <person name="Abernathy B."/>
            <person name="Du J."/>
            <person name="Tian Z."/>
            <person name="Zhu L."/>
            <person name="Gill N."/>
            <person name="Joshi T."/>
            <person name="Libault M."/>
            <person name="Sethuraman A."/>
            <person name="Zhang X."/>
            <person name="Shinozaki K."/>
            <person name="Nguyen H."/>
            <person name="Wing R."/>
            <person name="Cregan P."/>
            <person name="Specht J."/>
            <person name="Grimwood J."/>
            <person name="Rokhsar D."/>
            <person name="Stacey G."/>
            <person name="Shoemaker R."/>
            <person name="Jackson S."/>
        </authorList>
    </citation>
    <scope>NUCLEOTIDE SEQUENCE</scope>
    <source>
        <tissue evidence="1">Callus</tissue>
    </source>
</reference>
<dbReference type="SMR" id="A0A0R0G541"/>
<proteinExistence type="predicted"/>
<gene>
    <name evidence="1" type="ORF">GLYMA_15G221500</name>
</gene>
<dbReference type="InParanoid" id="A0A0R0G541"/>
<reference evidence="1 2" key="1">
    <citation type="journal article" date="2010" name="Nature">
        <title>Genome sequence of the palaeopolyploid soybean.</title>
        <authorList>
            <person name="Schmutz J."/>
            <person name="Cannon S.B."/>
            <person name="Schlueter J."/>
            <person name="Ma J."/>
            <person name="Mitros T."/>
            <person name="Nelson W."/>
            <person name="Hyten D.L."/>
            <person name="Song Q."/>
            <person name="Thelen J.J."/>
            <person name="Cheng J."/>
            <person name="Xu D."/>
            <person name="Hellsten U."/>
            <person name="May G.D."/>
            <person name="Yu Y."/>
            <person name="Sakurai T."/>
            <person name="Umezawa T."/>
            <person name="Bhattacharyya M.K."/>
            <person name="Sandhu D."/>
            <person name="Valliyodan B."/>
            <person name="Lindquist E."/>
            <person name="Peto M."/>
            <person name="Grant D."/>
            <person name="Shu S."/>
            <person name="Goodstein D."/>
            <person name="Barry K."/>
            <person name="Futrell-Griggs M."/>
            <person name="Abernathy B."/>
            <person name="Du J."/>
            <person name="Tian Z."/>
            <person name="Zhu L."/>
            <person name="Gill N."/>
            <person name="Joshi T."/>
            <person name="Libault M."/>
            <person name="Sethuraman A."/>
            <person name="Zhang X.-C."/>
            <person name="Shinozaki K."/>
            <person name="Nguyen H.T."/>
            <person name="Wing R.A."/>
            <person name="Cregan P."/>
            <person name="Specht J."/>
            <person name="Grimwood J."/>
            <person name="Rokhsar D."/>
            <person name="Stacey G."/>
            <person name="Shoemaker R.C."/>
            <person name="Jackson S.A."/>
        </authorList>
    </citation>
    <scope>NUCLEOTIDE SEQUENCE [LARGE SCALE GENOMIC DNA]</scope>
    <source>
        <strain evidence="2">cv. Williams 82</strain>
        <tissue evidence="1">Callus</tissue>
    </source>
</reference>
<dbReference type="AlphaFoldDB" id="A0A0R0G541"/>
<sequence>MSVCVCLRLIIKIMHYKYLESRQRKRLDKTPTSHYYNRISKEAGHGRLAVHSL</sequence>
<protein>
    <submittedName>
        <fullName evidence="1 2">Uncharacterized protein</fullName>
    </submittedName>
</protein>
<accession>A0A0R0G541</accession>
<evidence type="ECO:0000313" key="2">
    <source>
        <dbReference type="EnsemblPlants" id="KRH13191"/>
    </source>
</evidence>
<reference evidence="2" key="2">
    <citation type="submission" date="2018-02" db="UniProtKB">
        <authorList>
            <consortium name="EnsemblPlants"/>
        </authorList>
    </citation>
    <scope>IDENTIFICATION</scope>
    <source>
        <strain evidence="2">Williams 82</strain>
    </source>
</reference>
<keyword evidence="3" id="KW-1185">Reference proteome</keyword>
<evidence type="ECO:0000313" key="1">
    <source>
        <dbReference type="EMBL" id="KRH13191.1"/>
    </source>
</evidence>
<dbReference type="Proteomes" id="UP000008827">
    <property type="component" value="Chromosome 15"/>
</dbReference>
<dbReference type="EnsemblPlants" id="KRH13191">
    <property type="protein sequence ID" value="KRH13191"/>
    <property type="gene ID" value="GLYMA_15G221500"/>
</dbReference>
<name>A0A0R0G541_SOYBN</name>
<dbReference type="EMBL" id="CM000848">
    <property type="protein sequence ID" value="KRH13191.1"/>
    <property type="molecule type" value="Genomic_DNA"/>
</dbReference>